<dbReference type="InterPro" id="IPR036388">
    <property type="entry name" value="WH-like_DNA-bd_sf"/>
</dbReference>
<accession>A0ABP4YDW9</accession>
<keyword evidence="2" id="KW-0238">DNA-binding</keyword>
<dbReference type="InterPro" id="IPR036390">
    <property type="entry name" value="WH_DNA-bd_sf"/>
</dbReference>
<protein>
    <submittedName>
        <fullName evidence="5">CatDE operon transcriptional regulator CatR</fullName>
    </submittedName>
</protein>
<comment type="caution">
    <text evidence="5">The sequence shown here is derived from an EMBL/GenBank/DDBJ whole genome shotgun (WGS) entry which is preliminary data.</text>
</comment>
<evidence type="ECO:0000313" key="5">
    <source>
        <dbReference type="EMBL" id="GAA1806562.1"/>
    </source>
</evidence>
<dbReference type="PANTHER" id="PTHR33204">
    <property type="entry name" value="TRANSCRIPTIONAL REGULATOR, MARR FAMILY"/>
    <property type="match status" value="1"/>
</dbReference>
<keyword evidence="6" id="KW-1185">Reference proteome</keyword>
<evidence type="ECO:0000259" key="4">
    <source>
        <dbReference type="PROSITE" id="PS51118"/>
    </source>
</evidence>
<keyword evidence="3" id="KW-0804">Transcription</keyword>
<reference evidence="6" key="1">
    <citation type="journal article" date="2019" name="Int. J. Syst. Evol. Microbiol.">
        <title>The Global Catalogue of Microorganisms (GCM) 10K type strain sequencing project: providing services to taxonomists for standard genome sequencing and annotation.</title>
        <authorList>
            <consortium name="The Broad Institute Genomics Platform"/>
            <consortium name="The Broad Institute Genome Sequencing Center for Infectious Disease"/>
            <person name="Wu L."/>
            <person name="Ma J."/>
        </authorList>
    </citation>
    <scope>NUCLEOTIDE SEQUENCE [LARGE SCALE GENOMIC DNA]</scope>
    <source>
        <strain evidence="6">JCM 15592</strain>
    </source>
</reference>
<evidence type="ECO:0000256" key="3">
    <source>
        <dbReference type="ARBA" id="ARBA00023163"/>
    </source>
</evidence>
<sequence>MSPTPAASGVTCGVIEEVMAVLGRAWAGAVLEAMLGGAQRFSEIGRAVPGITDAVLSARLKELCAHGLVERIVEAGPPVAVSYHLTPAGRDVEPVLDAIRAFGLRHPRVGARS</sequence>
<dbReference type="EMBL" id="BAAAPO010000052">
    <property type="protein sequence ID" value="GAA1806562.1"/>
    <property type="molecule type" value="Genomic_DNA"/>
</dbReference>
<dbReference type="PANTHER" id="PTHR33204:SF37">
    <property type="entry name" value="HTH-TYPE TRANSCRIPTIONAL REGULATOR YODB"/>
    <property type="match status" value="1"/>
</dbReference>
<organism evidence="5 6">
    <name type="scientific">Nostocoides veronense</name>
    <dbReference type="NCBI Taxonomy" id="330836"/>
    <lineage>
        <taxon>Bacteria</taxon>
        <taxon>Bacillati</taxon>
        <taxon>Actinomycetota</taxon>
        <taxon>Actinomycetes</taxon>
        <taxon>Micrococcales</taxon>
        <taxon>Intrasporangiaceae</taxon>
        <taxon>Nostocoides</taxon>
    </lineage>
</organism>
<dbReference type="Proteomes" id="UP001499938">
    <property type="component" value="Unassembled WGS sequence"/>
</dbReference>
<dbReference type="Gene3D" id="1.10.10.10">
    <property type="entry name" value="Winged helix-like DNA-binding domain superfamily/Winged helix DNA-binding domain"/>
    <property type="match status" value="1"/>
</dbReference>
<keyword evidence="1" id="KW-0805">Transcription regulation</keyword>
<dbReference type="InterPro" id="IPR002577">
    <property type="entry name" value="HTH_HxlR"/>
</dbReference>
<dbReference type="Pfam" id="PF01638">
    <property type="entry name" value="HxlR"/>
    <property type="match status" value="1"/>
</dbReference>
<evidence type="ECO:0000256" key="2">
    <source>
        <dbReference type="ARBA" id="ARBA00023125"/>
    </source>
</evidence>
<feature type="domain" description="HTH hxlR-type" evidence="4">
    <location>
        <begin position="12"/>
        <end position="111"/>
    </location>
</feature>
<dbReference type="RefSeq" id="WP_344088013.1">
    <property type="nucleotide sequence ID" value="NZ_BAAAPO010000052.1"/>
</dbReference>
<dbReference type="PROSITE" id="PS51118">
    <property type="entry name" value="HTH_HXLR"/>
    <property type="match status" value="1"/>
</dbReference>
<gene>
    <name evidence="5" type="primary">catR</name>
    <name evidence="5" type="ORF">GCM10009811_32680</name>
</gene>
<evidence type="ECO:0000313" key="6">
    <source>
        <dbReference type="Proteomes" id="UP001499938"/>
    </source>
</evidence>
<proteinExistence type="predicted"/>
<evidence type="ECO:0000256" key="1">
    <source>
        <dbReference type="ARBA" id="ARBA00023015"/>
    </source>
</evidence>
<name>A0ABP4YDW9_9MICO</name>
<dbReference type="SUPFAM" id="SSF46785">
    <property type="entry name" value="Winged helix' DNA-binding domain"/>
    <property type="match status" value="1"/>
</dbReference>